<dbReference type="PANTHER" id="PTHR33112:SF16">
    <property type="entry name" value="HETEROKARYON INCOMPATIBILITY DOMAIN-CONTAINING PROTEIN"/>
    <property type="match status" value="1"/>
</dbReference>
<evidence type="ECO:0000256" key="4">
    <source>
        <dbReference type="PROSITE-ProRule" id="PRU00042"/>
    </source>
</evidence>
<dbReference type="OrthoDB" id="47007at2759"/>
<dbReference type="PANTHER" id="PTHR33112">
    <property type="entry name" value="DOMAIN PROTEIN, PUTATIVE-RELATED"/>
    <property type="match status" value="1"/>
</dbReference>
<keyword evidence="2 4" id="KW-0863">Zinc-finger</keyword>
<protein>
    <recommendedName>
        <fullName evidence="5">C2H2-type domain-containing protein</fullName>
    </recommendedName>
</protein>
<proteinExistence type="predicted"/>
<dbReference type="PROSITE" id="PS50157">
    <property type="entry name" value="ZINC_FINGER_C2H2_2"/>
    <property type="match status" value="1"/>
</dbReference>
<dbReference type="Pfam" id="PF06985">
    <property type="entry name" value="HET"/>
    <property type="match status" value="1"/>
</dbReference>
<dbReference type="InterPro" id="IPR010730">
    <property type="entry name" value="HET"/>
</dbReference>
<keyword evidence="7" id="KW-1185">Reference proteome</keyword>
<keyword evidence="3" id="KW-0862">Zinc</keyword>
<name>A0A9W8VEQ5_9HYPO</name>
<evidence type="ECO:0000313" key="7">
    <source>
        <dbReference type="Proteomes" id="UP001152049"/>
    </source>
</evidence>
<keyword evidence="1" id="KW-0479">Metal-binding</keyword>
<organism evidence="6 7">
    <name type="scientific">Fusarium torreyae</name>
    <dbReference type="NCBI Taxonomy" id="1237075"/>
    <lineage>
        <taxon>Eukaryota</taxon>
        <taxon>Fungi</taxon>
        <taxon>Dikarya</taxon>
        <taxon>Ascomycota</taxon>
        <taxon>Pezizomycotina</taxon>
        <taxon>Sordariomycetes</taxon>
        <taxon>Hypocreomycetidae</taxon>
        <taxon>Hypocreales</taxon>
        <taxon>Nectriaceae</taxon>
        <taxon>Fusarium</taxon>
    </lineage>
</organism>
<dbReference type="AlphaFoldDB" id="A0A9W8VEQ5"/>
<dbReference type="EMBL" id="JAOQAZ010000019">
    <property type="protein sequence ID" value="KAJ4256024.1"/>
    <property type="molecule type" value="Genomic_DNA"/>
</dbReference>
<dbReference type="Proteomes" id="UP001152049">
    <property type="component" value="Unassembled WGS sequence"/>
</dbReference>
<accession>A0A9W8VEQ5</accession>
<evidence type="ECO:0000259" key="5">
    <source>
        <dbReference type="PROSITE" id="PS50157"/>
    </source>
</evidence>
<reference evidence="6" key="1">
    <citation type="submission" date="2022-09" db="EMBL/GenBank/DDBJ databases">
        <title>Fusarium specimens isolated from Avocado Roots.</title>
        <authorList>
            <person name="Stajich J."/>
            <person name="Roper C."/>
            <person name="Heimlech-Rivalta G."/>
        </authorList>
    </citation>
    <scope>NUCLEOTIDE SEQUENCE</scope>
    <source>
        <strain evidence="6">CF00136</strain>
    </source>
</reference>
<gene>
    <name evidence="6" type="ORF">NW762_009098</name>
</gene>
<dbReference type="InterPro" id="IPR043145">
    <property type="entry name" value="Znf_ZZ_sf"/>
</dbReference>
<dbReference type="InterPro" id="IPR013087">
    <property type="entry name" value="Znf_C2H2_type"/>
</dbReference>
<evidence type="ECO:0000313" key="6">
    <source>
        <dbReference type="EMBL" id="KAJ4256024.1"/>
    </source>
</evidence>
<sequence length="872" mass="99402">MPQVQNMDHFMKLIHHHLSIPVHETPSKRKETSIFKTANPIFEVQGDLEDRKELGPFAQNTAWCDGSQCQANGPDAKPIIGIQYSCIDCPRDQTNFCSACIELSGQGIDHDRSHRLLEIKPTVCAICQDLLSLEVQHGDFFRGPYRQISASAITFQRIADRDGCVFCSFAWKALKQYPPVEPWPPAGDETVTIRWRQLWRNCCQISVVSSKPLEEFETEGGRYIHKKQNVKDMEHELEVYALLEQSHKRPVELGEGNDSVIVRVQRSSGSKEALELIKMWFQNCRETHTRCHDAELDPRNLPIRVLDLHGLNESRVYLRNTSQTQGEYAALSYCWGPGSPGLFTTAKNVHAHQDEGIEIGNLPATIRDTINVTKELGIRYLWVDRLCIIQDSTEDWTQQAALMCQIYSGAAVTLSADGSKSAADGLFCTSQTLASLEYKAYQDPKQPNNPFVLHQRVYHSTQQSRSQNNTQPIDQRGWTMQERLTSRRVLHFTTEELVWECRTLLECECRRQSHSSPHLFDHRRMHSLETTYDHWRSVVSQYTKRVLSEDTDKLPALRGLVTRFQELMSYFEGGDMLEDYLAGLWRGDLVAQLAWKAPSDRALEVFHKAKGDMSLIGLPEVMPPGIHTGAWNRIVHKRKHREGWHRAKDYIAPSWSWAQLHGPVTYLACRPHTPFISYVDIVQAKTVPRISGQPTGQVISGHITMSAFMVKDLRLNMMEYEYDDNVIKNVAVLTNLNDEFWIEFRPDDAQKIVNERGCRPSDIIVLMLGTKDLHPGPDALILGISEMGRMEYTGAKNKGDIRRDVIPVPGEIAEAFHRDHVTIRWVSFLVVAASKEFPGKYERLGCFDAWGPEVDVMAHLFVYSVKGTIIVI</sequence>
<evidence type="ECO:0000256" key="3">
    <source>
        <dbReference type="ARBA" id="ARBA00022833"/>
    </source>
</evidence>
<dbReference type="SUPFAM" id="SSF57850">
    <property type="entry name" value="RING/U-box"/>
    <property type="match status" value="1"/>
</dbReference>
<evidence type="ECO:0000256" key="2">
    <source>
        <dbReference type="ARBA" id="ARBA00022771"/>
    </source>
</evidence>
<feature type="domain" description="C2H2-type" evidence="5">
    <location>
        <begin position="499"/>
        <end position="531"/>
    </location>
</feature>
<comment type="caution">
    <text evidence="6">The sequence shown here is derived from an EMBL/GenBank/DDBJ whole genome shotgun (WGS) entry which is preliminary data.</text>
</comment>
<dbReference type="GO" id="GO:0008270">
    <property type="term" value="F:zinc ion binding"/>
    <property type="evidence" value="ECO:0007669"/>
    <property type="project" value="UniProtKB-KW"/>
</dbReference>
<evidence type="ECO:0000256" key="1">
    <source>
        <dbReference type="ARBA" id="ARBA00022723"/>
    </source>
</evidence>
<dbReference type="Gene3D" id="3.30.60.90">
    <property type="match status" value="1"/>
</dbReference>